<keyword evidence="7" id="KW-1185">Reference proteome</keyword>
<dbReference type="SUPFAM" id="SSF51905">
    <property type="entry name" value="FAD/NAD(P)-binding domain"/>
    <property type="match status" value="1"/>
</dbReference>
<dbReference type="EMBL" id="NISJ01000005">
    <property type="protein sequence ID" value="OWQ96521.1"/>
    <property type="molecule type" value="Genomic_DNA"/>
</dbReference>
<dbReference type="OrthoDB" id="3178130at2"/>
<dbReference type="SUPFAM" id="SSF56425">
    <property type="entry name" value="Succinate dehydrogenase/fumarate reductase flavoprotein, catalytic domain"/>
    <property type="match status" value="1"/>
</dbReference>
<organism evidence="6 7">
    <name type="scientific">Sphingopyxis witflariensis</name>
    <dbReference type="NCBI Taxonomy" id="173675"/>
    <lineage>
        <taxon>Bacteria</taxon>
        <taxon>Pseudomonadati</taxon>
        <taxon>Pseudomonadota</taxon>
        <taxon>Alphaproteobacteria</taxon>
        <taxon>Sphingomonadales</taxon>
        <taxon>Sphingomonadaceae</taxon>
        <taxon>Sphingopyxis</taxon>
    </lineage>
</organism>
<evidence type="ECO:0000313" key="7">
    <source>
        <dbReference type="Proteomes" id="UP000197097"/>
    </source>
</evidence>
<proteinExistence type="predicted"/>
<sequence>MSGASLHRPLAAADVPRWDDEADVVILGFGAAGACAAIEACEAGADVLLYERNSGSGGASGLSGGEIYIGGNGGTEVQRAAGFDDTTEAFTTYLKMAGGPCADDAKCELYGREALNHWEWLKQQGVPYRGNYLPGKHIEPVGDDTLIWSGSEAAAPFCDAATPAPRGHVIQYMGWGGGRKLIDILEQRVRDLGARIVTDARATALIRDGDRVVGAVMRIDNQDRYVRARKGVILATGGFVMNEAMRRKYCPLTYLINDPIGDKDDGSGINLGLSVGGDAIHMDQFFTTCPWTIPEPQAQGVFVNQQGQRFINEDCYHGRVSRAMLDQPGDRVYLLLDSKHFDQPFDYARMTIAGTGDDWEEVERELGMPQATLSATMNFYNDHARRGGDPLFDKRAPILTPLDQGPFIALELNFQTSYFSFFTLGGLRTSTDGEVLDRGDQPIAGLFAAGRCTSGLPAWGHGYSSGLSLADCSFFGRQAGRAAALSA</sequence>
<dbReference type="Pfam" id="PF00890">
    <property type="entry name" value="FAD_binding_2"/>
    <property type="match status" value="1"/>
</dbReference>
<dbReference type="InterPro" id="IPR003953">
    <property type="entry name" value="FAD-dep_OxRdtase_2_FAD-bd"/>
</dbReference>
<keyword evidence="2" id="KW-0285">Flavoprotein</keyword>
<keyword evidence="3" id="KW-0274">FAD</keyword>
<dbReference type="InterPro" id="IPR050315">
    <property type="entry name" value="FAD-oxidoreductase_2"/>
</dbReference>
<comment type="caution">
    <text evidence="6">The sequence shown here is derived from an EMBL/GenBank/DDBJ whole genome shotgun (WGS) entry which is preliminary data.</text>
</comment>
<evidence type="ECO:0000256" key="3">
    <source>
        <dbReference type="ARBA" id="ARBA00022827"/>
    </source>
</evidence>
<dbReference type="Gene3D" id="3.50.50.60">
    <property type="entry name" value="FAD/NAD(P)-binding domain"/>
    <property type="match status" value="1"/>
</dbReference>
<dbReference type="PANTHER" id="PTHR43400">
    <property type="entry name" value="FUMARATE REDUCTASE"/>
    <property type="match status" value="1"/>
</dbReference>
<evidence type="ECO:0000256" key="4">
    <source>
        <dbReference type="ARBA" id="ARBA00023002"/>
    </source>
</evidence>
<evidence type="ECO:0000259" key="5">
    <source>
        <dbReference type="Pfam" id="PF00890"/>
    </source>
</evidence>
<feature type="domain" description="FAD-dependent oxidoreductase 2 FAD-binding" evidence="5">
    <location>
        <begin position="23"/>
        <end position="457"/>
    </location>
</feature>
<evidence type="ECO:0000313" key="6">
    <source>
        <dbReference type="EMBL" id="OWQ96521.1"/>
    </source>
</evidence>
<protein>
    <submittedName>
        <fullName evidence="6">Flavoprotein</fullName>
    </submittedName>
</protein>
<dbReference type="InterPro" id="IPR027477">
    <property type="entry name" value="Succ_DH/fumarate_Rdtase_cat_sf"/>
</dbReference>
<dbReference type="Proteomes" id="UP000197097">
    <property type="component" value="Unassembled WGS sequence"/>
</dbReference>
<dbReference type="PANTHER" id="PTHR43400:SF10">
    <property type="entry name" value="3-OXOSTEROID 1-DEHYDROGENASE"/>
    <property type="match status" value="1"/>
</dbReference>
<dbReference type="GO" id="GO:0008202">
    <property type="term" value="P:steroid metabolic process"/>
    <property type="evidence" value="ECO:0007669"/>
    <property type="project" value="UniProtKB-ARBA"/>
</dbReference>
<evidence type="ECO:0000256" key="1">
    <source>
        <dbReference type="ARBA" id="ARBA00001974"/>
    </source>
</evidence>
<name>A0A246JTX2_9SPHN</name>
<reference evidence="6 7" key="1">
    <citation type="journal article" date="2002" name="Int. J. Syst. Evol. Microbiol.">
        <title>Sphingopyxis witflariensis sp. nov., isolated from activated sludge.</title>
        <authorList>
            <person name="Kampfer P."/>
            <person name="Witzenberger R."/>
            <person name="Denner E.B."/>
            <person name="Busse H.J."/>
            <person name="Neef A."/>
        </authorList>
    </citation>
    <scope>NUCLEOTIDE SEQUENCE [LARGE SCALE GENOMIC DNA]</scope>
    <source>
        <strain evidence="6 7">DSM 14551</strain>
    </source>
</reference>
<dbReference type="RefSeq" id="WP_088472720.1">
    <property type="nucleotide sequence ID" value="NZ_NISJ01000005.1"/>
</dbReference>
<dbReference type="AlphaFoldDB" id="A0A246JTX2"/>
<keyword evidence="4" id="KW-0560">Oxidoreductase</keyword>
<evidence type="ECO:0000256" key="2">
    <source>
        <dbReference type="ARBA" id="ARBA00022630"/>
    </source>
</evidence>
<dbReference type="Gene3D" id="3.90.700.10">
    <property type="entry name" value="Succinate dehydrogenase/fumarate reductase flavoprotein, catalytic domain"/>
    <property type="match status" value="1"/>
</dbReference>
<accession>A0A246JTX2</accession>
<comment type="cofactor">
    <cofactor evidence="1">
        <name>FAD</name>
        <dbReference type="ChEBI" id="CHEBI:57692"/>
    </cofactor>
</comment>
<dbReference type="NCBIfam" id="NF005510">
    <property type="entry name" value="PRK07121.1-3"/>
    <property type="match status" value="1"/>
</dbReference>
<dbReference type="GO" id="GO:0016491">
    <property type="term" value="F:oxidoreductase activity"/>
    <property type="evidence" value="ECO:0007669"/>
    <property type="project" value="UniProtKB-KW"/>
</dbReference>
<dbReference type="PRINTS" id="PR00411">
    <property type="entry name" value="PNDRDTASEI"/>
</dbReference>
<dbReference type="InterPro" id="IPR036188">
    <property type="entry name" value="FAD/NAD-bd_sf"/>
</dbReference>
<gene>
    <name evidence="6" type="ORF">CDQ91_10625</name>
</gene>